<keyword evidence="2" id="KW-1185">Reference proteome</keyword>
<accession>A0ABP6LYX3</accession>
<dbReference type="RefSeq" id="WP_344681787.1">
    <property type="nucleotide sequence ID" value="NZ_BAAAVT010000012.1"/>
</dbReference>
<name>A0ABP6LYX3_9MICC</name>
<evidence type="ECO:0000313" key="2">
    <source>
        <dbReference type="Proteomes" id="UP001500236"/>
    </source>
</evidence>
<sequence>MAGEKAGTARDVARLVDGVALRRRCATSTAQRLLAGAGRLSLVAYREEPQRELAVLAHGMTDVGAWLVVLGSEGTPTAAEGDEADVRLQIDQFGAQADVRVQVASLHALGRVHMLSPDAAHHALTEHALSDELVAAAAAPFARVAMVQSDSVLVHAREDVEKLPWDQVAQPGAWPLGIDEWSALDTAAALAPEVVARLMEELAHGVRRGILGRTLPAPRELDGSVEQMLLDVDAEGCTWLVREGDQVRAVLIAFDQPVTDAAGFEAALRAWCVQVA</sequence>
<evidence type="ECO:0000313" key="1">
    <source>
        <dbReference type="EMBL" id="GAA3067856.1"/>
    </source>
</evidence>
<protein>
    <recommendedName>
        <fullName evidence="3">DUF2470 domain-containing protein</fullName>
    </recommendedName>
</protein>
<reference evidence="2" key="1">
    <citation type="journal article" date="2019" name="Int. J. Syst. Evol. Microbiol.">
        <title>The Global Catalogue of Microorganisms (GCM) 10K type strain sequencing project: providing services to taxonomists for standard genome sequencing and annotation.</title>
        <authorList>
            <consortium name="The Broad Institute Genomics Platform"/>
            <consortium name="The Broad Institute Genome Sequencing Center for Infectious Disease"/>
            <person name="Wu L."/>
            <person name="Ma J."/>
        </authorList>
    </citation>
    <scope>NUCLEOTIDE SEQUENCE [LARGE SCALE GENOMIC DNA]</scope>
    <source>
        <strain evidence="2">JCM 14309</strain>
    </source>
</reference>
<organism evidence="1 2">
    <name type="scientific">Nesterenkonia aethiopica</name>
    <dbReference type="NCBI Taxonomy" id="269144"/>
    <lineage>
        <taxon>Bacteria</taxon>
        <taxon>Bacillati</taxon>
        <taxon>Actinomycetota</taxon>
        <taxon>Actinomycetes</taxon>
        <taxon>Micrococcales</taxon>
        <taxon>Micrococcaceae</taxon>
        <taxon>Nesterenkonia</taxon>
    </lineage>
</organism>
<evidence type="ECO:0008006" key="3">
    <source>
        <dbReference type="Google" id="ProtNLM"/>
    </source>
</evidence>
<proteinExistence type="predicted"/>
<comment type="caution">
    <text evidence="1">The sequence shown here is derived from an EMBL/GenBank/DDBJ whole genome shotgun (WGS) entry which is preliminary data.</text>
</comment>
<dbReference type="EMBL" id="BAAAVT010000012">
    <property type="protein sequence ID" value="GAA3067856.1"/>
    <property type="molecule type" value="Genomic_DNA"/>
</dbReference>
<gene>
    <name evidence="1" type="ORF">GCM10010529_20680</name>
</gene>
<dbReference type="Proteomes" id="UP001500236">
    <property type="component" value="Unassembled WGS sequence"/>
</dbReference>